<accession>A0A644WJG9</accession>
<evidence type="ECO:0000256" key="1">
    <source>
        <dbReference type="SAM" id="MobiDB-lite"/>
    </source>
</evidence>
<name>A0A644WJG9_9ZZZZ</name>
<proteinExistence type="predicted"/>
<comment type="caution">
    <text evidence="2">The sequence shown here is derived from an EMBL/GenBank/DDBJ whole genome shotgun (WGS) entry which is preliminary data.</text>
</comment>
<organism evidence="2">
    <name type="scientific">bioreactor metagenome</name>
    <dbReference type="NCBI Taxonomy" id="1076179"/>
    <lineage>
        <taxon>unclassified sequences</taxon>
        <taxon>metagenomes</taxon>
        <taxon>ecological metagenomes</taxon>
    </lineage>
</organism>
<dbReference type="EMBL" id="VSSQ01000978">
    <property type="protein sequence ID" value="MPM03749.1"/>
    <property type="molecule type" value="Genomic_DNA"/>
</dbReference>
<feature type="region of interest" description="Disordered" evidence="1">
    <location>
        <begin position="238"/>
        <end position="269"/>
    </location>
</feature>
<sequence length="372" mass="40908">MKDQCGLIRRYGIPLDRSGCCGWKDCGGAGRFPGQRGEDGVVHRVKKLLFRGKFDLGFGGMDVHVHIARTGVHMQHAAGKFPYHFLILIGLLQGGLHHAGFHIPAVYEKMLIAPGTPAADRQRDKAGDADGSSLRVHGDKTERHVPAQHTVHGSAKLPISRGKKLFLSVPEKPDRYFRMGEGQPLDHRQRRRPFVDIPFDEFKPRRRVVEKIAHHKGRPLRASGLFLIHELSAFQRKGSPQLRAASPCYEGDPGDGRDGGQSFASESQSPDGFQVAFSAQLGGRVAQKGHGSVLRFDAAAVIGDPDKGHSSVLDFHRHGGGSGVDGIFHEFLHHGSGAFHHLAGRYQVRHMGVKLFDFCHGSLRRINFQAVL</sequence>
<dbReference type="AlphaFoldDB" id="A0A644WJG9"/>
<protein>
    <submittedName>
        <fullName evidence="2">Uncharacterized protein</fullName>
    </submittedName>
</protein>
<gene>
    <name evidence="2" type="ORF">SDC9_50016</name>
</gene>
<reference evidence="2" key="1">
    <citation type="submission" date="2019-08" db="EMBL/GenBank/DDBJ databases">
        <authorList>
            <person name="Kucharzyk K."/>
            <person name="Murdoch R.W."/>
            <person name="Higgins S."/>
            <person name="Loffler F."/>
        </authorList>
    </citation>
    <scope>NUCLEOTIDE SEQUENCE</scope>
</reference>
<feature type="region of interest" description="Disordered" evidence="1">
    <location>
        <begin position="118"/>
        <end position="141"/>
    </location>
</feature>
<evidence type="ECO:0000313" key="2">
    <source>
        <dbReference type="EMBL" id="MPM03749.1"/>
    </source>
</evidence>